<sequence>CHLVLLEQIFYEMFDKPFRVSQDHSLVEV</sequence>
<dbReference type="AlphaFoldDB" id="X1TEV8"/>
<reference evidence="1" key="1">
    <citation type="journal article" date="2014" name="Front. Microbiol.">
        <title>High frequency of phylogenetically diverse reductive dehalogenase-homologous genes in deep subseafloor sedimentary metagenomes.</title>
        <authorList>
            <person name="Kawai M."/>
            <person name="Futagami T."/>
            <person name="Toyoda A."/>
            <person name="Takaki Y."/>
            <person name="Nishi S."/>
            <person name="Hori S."/>
            <person name="Arai W."/>
            <person name="Tsubouchi T."/>
            <person name="Morono Y."/>
            <person name="Uchiyama I."/>
            <person name="Ito T."/>
            <person name="Fujiyama A."/>
            <person name="Inagaki F."/>
            <person name="Takami H."/>
        </authorList>
    </citation>
    <scope>NUCLEOTIDE SEQUENCE</scope>
    <source>
        <strain evidence="1">Expedition CK06-06</strain>
    </source>
</reference>
<dbReference type="EMBL" id="BARW01021597">
    <property type="protein sequence ID" value="GAI89901.1"/>
    <property type="molecule type" value="Genomic_DNA"/>
</dbReference>
<gene>
    <name evidence="1" type="ORF">S12H4_36248</name>
</gene>
<feature type="non-terminal residue" evidence="1">
    <location>
        <position position="1"/>
    </location>
</feature>
<protein>
    <submittedName>
        <fullName evidence="1">Uncharacterized protein</fullName>
    </submittedName>
</protein>
<proteinExistence type="predicted"/>
<organism evidence="1">
    <name type="scientific">marine sediment metagenome</name>
    <dbReference type="NCBI Taxonomy" id="412755"/>
    <lineage>
        <taxon>unclassified sequences</taxon>
        <taxon>metagenomes</taxon>
        <taxon>ecological metagenomes</taxon>
    </lineage>
</organism>
<comment type="caution">
    <text evidence="1">The sequence shown here is derived from an EMBL/GenBank/DDBJ whole genome shotgun (WGS) entry which is preliminary data.</text>
</comment>
<evidence type="ECO:0000313" key="1">
    <source>
        <dbReference type="EMBL" id="GAI89901.1"/>
    </source>
</evidence>
<name>X1TEV8_9ZZZZ</name>
<accession>X1TEV8</accession>